<evidence type="ECO:0000313" key="3">
    <source>
        <dbReference type="Proteomes" id="UP000248961"/>
    </source>
</evidence>
<dbReference type="Proteomes" id="UP000248961">
    <property type="component" value="Unassembled WGS sequence"/>
</dbReference>
<name>A0A395HJR9_ASPHC</name>
<evidence type="ECO:0000259" key="1">
    <source>
        <dbReference type="Pfam" id="PF13391"/>
    </source>
</evidence>
<evidence type="ECO:0000313" key="2">
    <source>
        <dbReference type="EMBL" id="RAL06504.1"/>
    </source>
</evidence>
<dbReference type="EMBL" id="KZ824388">
    <property type="protein sequence ID" value="RAL06504.1"/>
    <property type="molecule type" value="Genomic_DNA"/>
</dbReference>
<dbReference type="OrthoDB" id="2104739at2759"/>
<proteinExistence type="predicted"/>
<organism evidence="2 3">
    <name type="scientific">Aspergillus homomorphus (strain CBS 101889)</name>
    <dbReference type="NCBI Taxonomy" id="1450537"/>
    <lineage>
        <taxon>Eukaryota</taxon>
        <taxon>Fungi</taxon>
        <taxon>Dikarya</taxon>
        <taxon>Ascomycota</taxon>
        <taxon>Pezizomycotina</taxon>
        <taxon>Eurotiomycetes</taxon>
        <taxon>Eurotiomycetidae</taxon>
        <taxon>Eurotiales</taxon>
        <taxon>Aspergillaceae</taxon>
        <taxon>Aspergillus</taxon>
        <taxon>Aspergillus subgen. Circumdati</taxon>
    </lineage>
</organism>
<dbReference type="STRING" id="1450537.A0A395HJR9"/>
<feature type="domain" description="HNH nuclease" evidence="1">
    <location>
        <begin position="195"/>
        <end position="269"/>
    </location>
</feature>
<dbReference type="Pfam" id="PF13391">
    <property type="entry name" value="HNH_2"/>
    <property type="match status" value="1"/>
</dbReference>
<dbReference type="RefSeq" id="XP_025545658.1">
    <property type="nucleotide sequence ID" value="XM_025697958.1"/>
</dbReference>
<sequence length="370" mass="41056">MAQHQTSLETVLDFSPVFLLPPHQKQHAQVLLNTCIQHYGLEQSVQSGYKPARLVHEMFSSDDVSIASALSYIENCIGGSCAHSGGLAHINVAIEKFAEYIVDNFLLPLRASSAKTPQATPTALSLSQTPAPIGTRQRLSILRKSCLLRDHYRCVISRKFDTVEARRRNEKYGDMCEDNDGNLLRDESDGGFGFQHLEVAHILPHCLATMGPGESELSESKMNVLRILDMFDPGLSHRIDGPNIDSPTNALTLTLDYHRLFGEFQLLFEPTGKPLEYRIDSLESSFLRDPIFPVTRELTLSPNHTVSPPDPRLLRVHSAIAHITPNGAGDHIERILRDIEEVDVKADGSTNLGYLAGLRLNGWLSTLAVF</sequence>
<reference evidence="2 3" key="1">
    <citation type="submission" date="2018-02" db="EMBL/GenBank/DDBJ databases">
        <title>The genomes of Aspergillus section Nigri reveals drivers in fungal speciation.</title>
        <authorList>
            <consortium name="DOE Joint Genome Institute"/>
            <person name="Vesth T.C."/>
            <person name="Nybo J."/>
            <person name="Theobald S."/>
            <person name="Brandl J."/>
            <person name="Frisvad J.C."/>
            <person name="Nielsen K.F."/>
            <person name="Lyhne E.K."/>
            <person name="Kogle M.E."/>
            <person name="Kuo A."/>
            <person name="Riley R."/>
            <person name="Clum A."/>
            <person name="Nolan M."/>
            <person name="Lipzen A."/>
            <person name="Salamov A."/>
            <person name="Henrissat B."/>
            <person name="Wiebenga A."/>
            <person name="De vries R.P."/>
            <person name="Grigoriev I.V."/>
            <person name="Mortensen U.H."/>
            <person name="Andersen M.R."/>
            <person name="Baker S.E."/>
        </authorList>
    </citation>
    <scope>NUCLEOTIDE SEQUENCE [LARGE SCALE GENOMIC DNA]</scope>
    <source>
        <strain evidence="2 3">CBS 101889</strain>
    </source>
</reference>
<protein>
    <recommendedName>
        <fullName evidence="1">HNH nuclease domain-containing protein</fullName>
    </recommendedName>
</protein>
<gene>
    <name evidence="2" type="ORF">BO97DRAFT_439109</name>
</gene>
<dbReference type="VEuPathDB" id="FungiDB:BO97DRAFT_439109"/>
<accession>A0A395HJR9</accession>
<keyword evidence="3" id="KW-1185">Reference proteome</keyword>
<dbReference type="AlphaFoldDB" id="A0A395HJR9"/>
<dbReference type="GeneID" id="37202247"/>
<dbReference type="InterPro" id="IPR003615">
    <property type="entry name" value="HNH_nuc"/>
</dbReference>